<dbReference type="GeneID" id="63821782"/>
<proteinExistence type="predicted"/>
<protein>
    <submittedName>
        <fullName evidence="1">Uncharacterized protein</fullName>
    </submittedName>
</protein>
<dbReference type="Proteomes" id="UP000076871">
    <property type="component" value="Unassembled WGS sequence"/>
</dbReference>
<evidence type="ECO:0000313" key="1">
    <source>
        <dbReference type="EMBL" id="KZT04061.1"/>
    </source>
</evidence>
<name>A0A165D335_9APHY</name>
<dbReference type="EMBL" id="KV427639">
    <property type="protein sequence ID" value="KZT04061.1"/>
    <property type="molecule type" value="Genomic_DNA"/>
</dbReference>
<reference evidence="1 2" key="1">
    <citation type="journal article" date="2016" name="Mol. Biol. Evol.">
        <title>Comparative Genomics of Early-Diverging Mushroom-Forming Fungi Provides Insights into the Origins of Lignocellulose Decay Capabilities.</title>
        <authorList>
            <person name="Nagy L.G."/>
            <person name="Riley R."/>
            <person name="Tritt A."/>
            <person name="Adam C."/>
            <person name="Daum C."/>
            <person name="Floudas D."/>
            <person name="Sun H."/>
            <person name="Yadav J.S."/>
            <person name="Pangilinan J."/>
            <person name="Larsson K.H."/>
            <person name="Matsuura K."/>
            <person name="Barry K."/>
            <person name="Labutti K."/>
            <person name="Kuo R."/>
            <person name="Ohm R.A."/>
            <person name="Bhattacharya S.S."/>
            <person name="Shirouzu T."/>
            <person name="Yoshinaga Y."/>
            <person name="Martin F.M."/>
            <person name="Grigoriev I.V."/>
            <person name="Hibbett D.S."/>
        </authorList>
    </citation>
    <scope>NUCLEOTIDE SEQUENCE [LARGE SCALE GENOMIC DNA]</scope>
    <source>
        <strain evidence="1 2">93-53</strain>
    </source>
</reference>
<dbReference type="OrthoDB" id="5599163at2759"/>
<sequence>MRVWSHGKVGQVTVERQKTEIFTYKKVANWVKPMVTTLPEGFQIVRRKLLNPLEGLPTLLVQLPEFEPQGRYTRERHDTLNVTGDGFLWPEEVKLTDFLMCAHDMAFAWDETEKGQFQNEYFDLVVILTVEHIP</sequence>
<dbReference type="InParanoid" id="A0A165D335"/>
<dbReference type="RefSeq" id="XP_040761801.1">
    <property type="nucleotide sequence ID" value="XM_040904752.1"/>
</dbReference>
<dbReference type="AlphaFoldDB" id="A0A165D335"/>
<gene>
    <name evidence="1" type="ORF">LAESUDRAFT_658461</name>
</gene>
<organism evidence="1 2">
    <name type="scientific">Laetiporus sulphureus 93-53</name>
    <dbReference type="NCBI Taxonomy" id="1314785"/>
    <lineage>
        <taxon>Eukaryota</taxon>
        <taxon>Fungi</taxon>
        <taxon>Dikarya</taxon>
        <taxon>Basidiomycota</taxon>
        <taxon>Agaricomycotina</taxon>
        <taxon>Agaricomycetes</taxon>
        <taxon>Polyporales</taxon>
        <taxon>Laetiporus</taxon>
    </lineage>
</organism>
<accession>A0A165D335</accession>
<keyword evidence="2" id="KW-1185">Reference proteome</keyword>
<evidence type="ECO:0000313" key="2">
    <source>
        <dbReference type="Proteomes" id="UP000076871"/>
    </source>
</evidence>